<protein>
    <submittedName>
        <fullName evidence="5">Prion protein interacting protein isoform CRA_b</fullName>
    </submittedName>
</protein>
<dbReference type="EMBL" id="KE504128">
    <property type="protein sequence ID" value="EPT03934.1"/>
    <property type="molecule type" value="Genomic_DNA"/>
</dbReference>
<gene>
    <name evidence="5" type="ORF">FOMPIDRAFT_139680</name>
</gene>
<organism evidence="5 6">
    <name type="scientific">Fomitopsis schrenkii</name>
    <name type="common">Brown rot fungus</name>
    <dbReference type="NCBI Taxonomy" id="2126942"/>
    <lineage>
        <taxon>Eukaryota</taxon>
        <taxon>Fungi</taxon>
        <taxon>Dikarya</taxon>
        <taxon>Basidiomycota</taxon>
        <taxon>Agaricomycotina</taxon>
        <taxon>Agaricomycetes</taxon>
        <taxon>Polyporales</taxon>
        <taxon>Fomitopsis</taxon>
    </lineage>
</organism>
<dbReference type="AlphaFoldDB" id="S8EKR4"/>
<name>S8EKR4_FOMSC</name>
<keyword evidence="6" id="KW-1185">Reference proteome</keyword>
<evidence type="ECO:0000259" key="4">
    <source>
        <dbReference type="SMART" id="SM00479"/>
    </source>
</evidence>
<dbReference type="InterPro" id="IPR047201">
    <property type="entry name" value="ERI-1_3'hExo-like"/>
</dbReference>
<evidence type="ECO:0000256" key="1">
    <source>
        <dbReference type="ARBA" id="ARBA00022722"/>
    </source>
</evidence>
<dbReference type="PANTHER" id="PTHR23044:SF61">
    <property type="entry name" value="3'-5' EXORIBONUCLEASE 1-RELATED"/>
    <property type="match status" value="1"/>
</dbReference>
<dbReference type="OrthoDB" id="448399at2759"/>
<dbReference type="SUPFAM" id="SSF53098">
    <property type="entry name" value="Ribonuclease H-like"/>
    <property type="match status" value="1"/>
</dbReference>
<dbReference type="InterPro" id="IPR013520">
    <property type="entry name" value="Ribonucl_H"/>
</dbReference>
<dbReference type="InterPro" id="IPR036397">
    <property type="entry name" value="RNaseH_sf"/>
</dbReference>
<dbReference type="Pfam" id="PF00929">
    <property type="entry name" value="RNase_T"/>
    <property type="match status" value="1"/>
</dbReference>
<feature type="domain" description="Exonuclease" evidence="4">
    <location>
        <begin position="7"/>
        <end position="199"/>
    </location>
</feature>
<dbReference type="GO" id="GO:0003676">
    <property type="term" value="F:nucleic acid binding"/>
    <property type="evidence" value="ECO:0007669"/>
    <property type="project" value="InterPro"/>
</dbReference>
<sequence>MSDALRYLLILDFEATCGDAVEGQNEIIEFPTLVYDLKEDKVQFTFHEYVRPVIHPTLTPFCVDLTGITQEVVDAADPFPEVWERYQKFLQDNESLKDPASFAFLTCGRWDLHSMLPRQLDISESEHGLDESGNLIAPYNRYINVKDAFRLHYKLRYQQGMLHMLRRLKLELEGRHHSGIDDCKNILRIVKQMLADGWQPKV</sequence>
<proteinExistence type="predicted"/>
<dbReference type="InterPro" id="IPR051274">
    <property type="entry name" value="3-5_Exoribonuclease"/>
</dbReference>
<dbReference type="PANTHER" id="PTHR23044">
    <property type="entry name" value="3'-5' EXONUCLEASE ERI1-RELATED"/>
    <property type="match status" value="1"/>
</dbReference>
<dbReference type="SMART" id="SM00479">
    <property type="entry name" value="EXOIII"/>
    <property type="match status" value="1"/>
</dbReference>
<dbReference type="HOGENOM" id="CLU_037266_4_3_1"/>
<keyword evidence="3" id="KW-0269">Exonuclease</keyword>
<dbReference type="Gene3D" id="3.30.420.10">
    <property type="entry name" value="Ribonuclease H-like superfamily/Ribonuclease H"/>
    <property type="match status" value="1"/>
</dbReference>
<dbReference type="Proteomes" id="UP000015241">
    <property type="component" value="Unassembled WGS sequence"/>
</dbReference>
<dbReference type="eggNOG" id="KOG0542">
    <property type="taxonomic scope" value="Eukaryota"/>
</dbReference>
<reference evidence="5 6" key="1">
    <citation type="journal article" date="2012" name="Science">
        <title>The Paleozoic origin of enzymatic lignin decomposition reconstructed from 31 fungal genomes.</title>
        <authorList>
            <person name="Floudas D."/>
            <person name="Binder M."/>
            <person name="Riley R."/>
            <person name="Barry K."/>
            <person name="Blanchette R.A."/>
            <person name="Henrissat B."/>
            <person name="Martinez A.T."/>
            <person name="Otillar R."/>
            <person name="Spatafora J.W."/>
            <person name="Yadav J.S."/>
            <person name="Aerts A."/>
            <person name="Benoit I."/>
            <person name="Boyd A."/>
            <person name="Carlson A."/>
            <person name="Copeland A."/>
            <person name="Coutinho P.M."/>
            <person name="de Vries R.P."/>
            <person name="Ferreira P."/>
            <person name="Findley K."/>
            <person name="Foster B."/>
            <person name="Gaskell J."/>
            <person name="Glotzer D."/>
            <person name="Gorecki P."/>
            <person name="Heitman J."/>
            <person name="Hesse C."/>
            <person name="Hori C."/>
            <person name="Igarashi K."/>
            <person name="Jurgens J.A."/>
            <person name="Kallen N."/>
            <person name="Kersten P."/>
            <person name="Kohler A."/>
            <person name="Kuees U."/>
            <person name="Kumar T.K.A."/>
            <person name="Kuo A."/>
            <person name="LaButti K."/>
            <person name="Larrondo L.F."/>
            <person name="Lindquist E."/>
            <person name="Ling A."/>
            <person name="Lombard V."/>
            <person name="Lucas S."/>
            <person name="Lundell T."/>
            <person name="Martin R."/>
            <person name="McLaughlin D.J."/>
            <person name="Morgenstern I."/>
            <person name="Morin E."/>
            <person name="Murat C."/>
            <person name="Nagy L.G."/>
            <person name="Nolan M."/>
            <person name="Ohm R.A."/>
            <person name="Patyshakuliyeva A."/>
            <person name="Rokas A."/>
            <person name="Ruiz-Duenas F.J."/>
            <person name="Sabat G."/>
            <person name="Salamov A."/>
            <person name="Samejima M."/>
            <person name="Schmutz J."/>
            <person name="Slot J.C."/>
            <person name="St John F."/>
            <person name="Stenlid J."/>
            <person name="Sun H."/>
            <person name="Sun S."/>
            <person name="Syed K."/>
            <person name="Tsang A."/>
            <person name="Wiebenga A."/>
            <person name="Young D."/>
            <person name="Pisabarro A."/>
            <person name="Eastwood D.C."/>
            <person name="Martin F."/>
            <person name="Cullen D."/>
            <person name="Grigoriev I.V."/>
            <person name="Hibbett D.S."/>
        </authorList>
    </citation>
    <scope>NUCLEOTIDE SEQUENCE</scope>
    <source>
        <strain evidence="6">FP-58527</strain>
    </source>
</reference>
<dbReference type="STRING" id="743788.S8EKR4"/>
<evidence type="ECO:0000256" key="3">
    <source>
        <dbReference type="ARBA" id="ARBA00022839"/>
    </source>
</evidence>
<accession>S8EKR4</accession>
<dbReference type="CDD" id="cd06133">
    <property type="entry name" value="ERI-1_3'hExo_like"/>
    <property type="match status" value="1"/>
</dbReference>
<evidence type="ECO:0000313" key="6">
    <source>
        <dbReference type="Proteomes" id="UP000015241"/>
    </source>
</evidence>
<keyword evidence="1" id="KW-0540">Nuclease</keyword>
<evidence type="ECO:0000256" key="2">
    <source>
        <dbReference type="ARBA" id="ARBA00022801"/>
    </source>
</evidence>
<evidence type="ECO:0000313" key="5">
    <source>
        <dbReference type="EMBL" id="EPT03934.1"/>
    </source>
</evidence>
<dbReference type="GO" id="GO:0000175">
    <property type="term" value="F:3'-5'-RNA exonuclease activity"/>
    <property type="evidence" value="ECO:0007669"/>
    <property type="project" value="InterPro"/>
</dbReference>
<keyword evidence="2" id="KW-0378">Hydrolase</keyword>
<dbReference type="InParanoid" id="S8EKR4"/>
<dbReference type="InterPro" id="IPR012337">
    <property type="entry name" value="RNaseH-like_sf"/>
</dbReference>